<sequence>AYASQVSSTLIQGDSHVIGAGKSQAVLSKVWNKVVDAVDSVSDNTGLKR</sequence>
<accession>A0A937X0K8</accession>
<gene>
    <name evidence="1" type="ORF">FJZ00_01300</name>
</gene>
<comment type="caution">
    <text evidence="1">The sequence shown here is derived from an EMBL/GenBank/DDBJ whole genome shotgun (WGS) entry which is preliminary data.</text>
</comment>
<organism evidence="1 2">
    <name type="scientific">Candidatus Tanganyikabacteria bacterium</name>
    <dbReference type="NCBI Taxonomy" id="2961651"/>
    <lineage>
        <taxon>Bacteria</taxon>
        <taxon>Bacillati</taxon>
        <taxon>Candidatus Sericytochromatia</taxon>
        <taxon>Candidatus Tanganyikabacteria</taxon>
    </lineage>
</organism>
<proteinExistence type="predicted"/>
<dbReference type="Proteomes" id="UP000703893">
    <property type="component" value="Unassembled WGS sequence"/>
</dbReference>
<dbReference type="EMBL" id="VGJX01000042">
    <property type="protein sequence ID" value="MBM3273759.1"/>
    <property type="molecule type" value="Genomic_DNA"/>
</dbReference>
<dbReference type="AlphaFoldDB" id="A0A937X0K8"/>
<feature type="non-terminal residue" evidence="1">
    <location>
        <position position="1"/>
    </location>
</feature>
<evidence type="ECO:0000313" key="2">
    <source>
        <dbReference type="Proteomes" id="UP000703893"/>
    </source>
</evidence>
<reference evidence="1 2" key="1">
    <citation type="submission" date="2019-03" db="EMBL/GenBank/DDBJ databases">
        <title>Lake Tanganyika Metagenome-Assembled Genomes (MAGs).</title>
        <authorList>
            <person name="Tran P."/>
        </authorList>
    </citation>
    <scope>NUCLEOTIDE SEQUENCE [LARGE SCALE GENOMIC DNA]</scope>
    <source>
        <strain evidence="1">K_DeepCast_65m_m2_236</strain>
    </source>
</reference>
<name>A0A937X0K8_9BACT</name>
<evidence type="ECO:0000313" key="1">
    <source>
        <dbReference type="EMBL" id="MBM3273759.1"/>
    </source>
</evidence>
<protein>
    <submittedName>
        <fullName evidence="1">Uncharacterized protein</fullName>
    </submittedName>
</protein>